<proteinExistence type="predicted"/>
<evidence type="ECO:0000313" key="1">
    <source>
        <dbReference type="Proteomes" id="UP000008854"/>
    </source>
</evidence>
<dbReference type="AlphaFoldDB" id="A0A5K4F7F1"/>
<sequence>MVITITSSAISKLQEKYQPIKFHFFDILINRKDISTQISKTYKKLHKTDQILNGYNNDPTLDEKI</sequence>
<keyword evidence="1" id="KW-1185">Reference proteome</keyword>
<evidence type="ECO:0000313" key="2">
    <source>
        <dbReference type="WBParaSite" id="Smp_320260.1"/>
    </source>
</evidence>
<accession>A0A5K4F7F1</accession>
<reference evidence="1" key="1">
    <citation type="journal article" date="2012" name="PLoS Negl. Trop. Dis.">
        <title>A systematically improved high quality genome and transcriptome of the human blood fluke Schistosoma mansoni.</title>
        <authorList>
            <person name="Protasio A.V."/>
            <person name="Tsai I.J."/>
            <person name="Babbage A."/>
            <person name="Nichol S."/>
            <person name="Hunt M."/>
            <person name="Aslett M.A."/>
            <person name="De Silva N."/>
            <person name="Velarde G.S."/>
            <person name="Anderson T.J."/>
            <person name="Clark R.C."/>
            <person name="Davidson C."/>
            <person name="Dillon G.P."/>
            <person name="Holroyd N.E."/>
            <person name="LoVerde P.T."/>
            <person name="Lloyd C."/>
            <person name="McQuillan J."/>
            <person name="Oliveira G."/>
            <person name="Otto T.D."/>
            <person name="Parker-Manuel S.J."/>
            <person name="Quail M.A."/>
            <person name="Wilson R.A."/>
            <person name="Zerlotini A."/>
            <person name="Dunne D.W."/>
            <person name="Berriman M."/>
        </authorList>
    </citation>
    <scope>NUCLEOTIDE SEQUENCE [LARGE SCALE GENOMIC DNA]</scope>
    <source>
        <strain evidence="1">Puerto Rican</strain>
    </source>
</reference>
<dbReference type="InParanoid" id="A0A5K4F7F1"/>
<reference evidence="2" key="2">
    <citation type="submission" date="2019-11" db="UniProtKB">
        <authorList>
            <consortium name="WormBaseParasite"/>
        </authorList>
    </citation>
    <scope>IDENTIFICATION</scope>
    <source>
        <strain evidence="2">Puerto Rican</strain>
    </source>
</reference>
<name>A0A5K4F7F1_SCHMA</name>
<dbReference type="WBParaSite" id="Smp_320260.1">
    <property type="protein sequence ID" value="Smp_320260.1"/>
    <property type="gene ID" value="Smp_320260"/>
</dbReference>
<organism evidence="1 2">
    <name type="scientific">Schistosoma mansoni</name>
    <name type="common">Blood fluke</name>
    <dbReference type="NCBI Taxonomy" id="6183"/>
    <lineage>
        <taxon>Eukaryota</taxon>
        <taxon>Metazoa</taxon>
        <taxon>Spiralia</taxon>
        <taxon>Lophotrochozoa</taxon>
        <taxon>Platyhelminthes</taxon>
        <taxon>Trematoda</taxon>
        <taxon>Digenea</taxon>
        <taxon>Strigeidida</taxon>
        <taxon>Schistosomatoidea</taxon>
        <taxon>Schistosomatidae</taxon>
        <taxon>Schistosoma</taxon>
    </lineage>
</organism>
<protein>
    <submittedName>
        <fullName evidence="2">ATP-dependent DNA ligase</fullName>
    </submittedName>
</protein>
<dbReference type="Proteomes" id="UP000008854">
    <property type="component" value="Unassembled WGS sequence"/>
</dbReference>